<dbReference type="InterPro" id="IPR012338">
    <property type="entry name" value="Beta-lactam/transpept-like"/>
</dbReference>
<dbReference type="FunFam" id="1.10.3810.10:FF:000001">
    <property type="entry name" value="Penicillin-binding protein 1A"/>
    <property type="match status" value="1"/>
</dbReference>
<keyword evidence="6 19" id="KW-0808">Transferase</keyword>
<feature type="domain" description="Glycosyl transferase family 51" evidence="18">
    <location>
        <begin position="82"/>
        <end position="254"/>
    </location>
</feature>
<evidence type="ECO:0000313" key="20">
    <source>
        <dbReference type="Proteomes" id="UP000051236"/>
    </source>
</evidence>
<evidence type="ECO:0000256" key="5">
    <source>
        <dbReference type="ARBA" id="ARBA00022676"/>
    </source>
</evidence>
<evidence type="ECO:0000256" key="2">
    <source>
        <dbReference type="ARBA" id="ARBA00007739"/>
    </source>
</evidence>
<reference evidence="19 20" key="1">
    <citation type="journal article" date="2015" name="Genome Announc.">
        <title>Expanding the biotechnology potential of lactobacilli through comparative genomics of 213 strains and associated genera.</title>
        <authorList>
            <person name="Sun Z."/>
            <person name="Harris H.M."/>
            <person name="McCann A."/>
            <person name="Guo C."/>
            <person name="Argimon S."/>
            <person name="Zhang W."/>
            <person name="Yang X."/>
            <person name="Jeffery I.B."/>
            <person name="Cooney J.C."/>
            <person name="Kagawa T.F."/>
            <person name="Liu W."/>
            <person name="Song Y."/>
            <person name="Salvetti E."/>
            <person name="Wrobel A."/>
            <person name="Rasinkangas P."/>
            <person name="Parkhill J."/>
            <person name="Rea M.C."/>
            <person name="O'Sullivan O."/>
            <person name="Ritari J."/>
            <person name="Douillard F.P."/>
            <person name="Paul Ross R."/>
            <person name="Yang R."/>
            <person name="Briner A.E."/>
            <person name="Felis G.E."/>
            <person name="de Vos W.M."/>
            <person name="Barrangou R."/>
            <person name="Klaenhammer T.R."/>
            <person name="Caufield P.W."/>
            <person name="Cui Y."/>
            <person name="Zhang H."/>
            <person name="O'Toole P.W."/>
        </authorList>
    </citation>
    <scope>NUCLEOTIDE SEQUENCE [LARGE SCALE GENOMIC DNA]</scope>
    <source>
        <strain evidence="19 20">DSM 18527</strain>
    </source>
</reference>
<dbReference type="Gene3D" id="1.10.3810.10">
    <property type="entry name" value="Biosynthetic peptidoglycan transglycosylase-like"/>
    <property type="match status" value="1"/>
</dbReference>
<evidence type="ECO:0000256" key="1">
    <source>
        <dbReference type="ARBA" id="ARBA00007090"/>
    </source>
</evidence>
<accession>X0PFK5</accession>
<keyword evidence="4" id="KW-0645">Protease</keyword>
<evidence type="ECO:0000256" key="9">
    <source>
        <dbReference type="ARBA" id="ARBA00022984"/>
    </source>
</evidence>
<keyword evidence="10" id="KW-0511">Multifunctional enzyme</keyword>
<feature type="region of interest" description="Disordered" evidence="15">
    <location>
        <begin position="872"/>
        <end position="911"/>
    </location>
</feature>
<feature type="transmembrane region" description="Helical" evidence="16">
    <location>
        <begin position="21"/>
        <end position="43"/>
    </location>
</feature>
<evidence type="ECO:0000259" key="18">
    <source>
        <dbReference type="Pfam" id="PF00912"/>
    </source>
</evidence>
<evidence type="ECO:0000256" key="14">
    <source>
        <dbReference type="SAM" id="Coils"/>
    </source>
</evidence>
<keyword evidence="16" id="KW-0472">Membrane</keyword>
<dbReference type="InterPro" id="IPR001264">
    <property type="entry name" value="Glyco_trans_51"/>
</dbReference>
<dbReference type="SUPFAM" id="SSF56601">
    <property type="entry name" value="beta-lactamase/transpeptidase-like"/>
    <property type="match status" value="1"/>
</dbReference>
<keyword evidence="20" id="KW-1185">Reference proteome</keyword>
<keyword evidence="11" id="KW-0961">Cell wall biogenesis/degradation</keyword>
<evidence type="ECO:0000256" key="16">
    <source>
        <dbReference type="SAM" id="Phobius"/>
    </source>
</evidence>
<proteinExistence type="inferred from homology"/>
<dbReference type="Pfam" id="PF00912">
    <property type="entry name" value="Transgly"/>
    <property type="match status" value="1"/>
</dbReference>
<evidence type="ECO:0000256" key="13">
    <source>
        <dbReference type="ARBA" id="ARBA00049902"/>
    </source>
</evidence>
<dbReference type="PANTHER" id="PTHR32282:SF33">
    <property type="entry name" value="PEPTIDOGLYCAN GLYCOSYLTRANSFERASE"/>
    <property type="match status" value="1"/>
</dbReference>
<dbReference type="eggNOG" id="COG0744">
    <property type="taxonomic scope" value="Bacteria"/>
</dbReference>
<dbReference type="Gene3D" id="3.40.710.10">
    <property type="entry name" value="DD-peptidase/beta-lactamase superfamily"/>
    <property type="match status" value="1"/>
</dbReference>
<dbReference type="PANTHER" id="PTHR32282">
    <property type="entry name" value="BINDING PROTEIN TRANSPEPTIDASE, PUTATIVE-RELATED"/>
    <property type="match status" value="1"/>
</dbReference>
<keyword evidence="16" id="KW-1133">Transmembrane helix</keyword>
<evidence type="ECO:0000256" key="12">
    <source>
        <dbReference type="ARBA" id="ARBA00034000"/>
    </source>
</evidence>
<evidence type="ECO:0000256" key="10">
    <source>
        <dbReference type="ARBA" id="ARBA00023268"/>
    </source>
</evidence>
<dbReference type="GO" id="GO:0008955">
    <property type="term" value="F:peptidoglycan glycosyltransferase activity"/>
    <property type="evidence" value="ECO:0007669"/>
    <property type="project" value="UniProtKB-EC"/>
</dbReference>
<organism evidence="19 20">
    <name type="scientific">Agrilactobacillus composti DSM 18527 = JCM 14202</name>
    <dbReference type="NCBI Taxonomy" id="1423734"/>
    <lineage>
        <taxon>Bacteria</taxon>
        <taxon>Bacillati</taxon>
        <taxon>Bacillota</taxon>
        <taxon>Bacilli</taxon>
        <taxon>Lactobacillales</taxon>
        <taxon>Lactobacillaceae</taxon>
        <taxon>Agrilactobacillus</taxon>
    </lineage>
</organism>
<evidence type="ECO:0000256" key="4">
    <source>
        <dbReference type="ARBA" id="ARBA00022670"/>
    </source>
</evidence>
<name>X0PFK5_9LACO</name>
<feature type="coiled-coil region" evidence="14">
    <location>
        <begin position="793"/>
        <end position="827"/>
    </location>
</feature>
<feature type="domain" description="Penicillin-binding protein transpeptidase" evidence="17">
    <location>
        <begin position="385"/>
        <end position="625"/>
    </location>
</feature>
<evidence type="ECO:0000313" key="19">
    <source>
        <dbReference type="EMBL" id="KRM33296.1"/>
    </source>
</evidence>
<evidence type="ECO:0000259" key="17">
    <source>
        <dbReference type="Pfam" id="PF00905"/>
    </source>
</evidence>
<protein>
    <submittedName>
        <fullName evidence="19">Glycosyltransferase Family 51 candidate bifunctional family GT51 b-glycosyltransferase PBP transpeptidase (Candidate murein polymerase)</fullName>
    </submittedName>
</protein>
<dbReference type="GO" id="GO:0006508">
    <property type="term" value="P:proteolysis"/>
    <property type="evidence" value="ECO:0007669"/>
    <property type="project" value="UniProtKB-KW"/>
</dbReference>
<dbReference type="GO" id="GO:0009002">
    <property type="term" value="F:serine-type D-Ala-D-Ala carboxypeptidase activity"/>
    <property type="evidence" value="ECO:0007669"/>
    <property type="project" value="UniProtKB-EC"/>
</dbReference>
<evidence type="ECO:0000256" key="8">
    <source>
        <dbReference type="ARBA" id="ARBA00022960"/>
    </source>
</evidence>
<dbReference type="STRING" id="1423734.FC83_GL002863"/>
<dbReference type="GO" id="GO:0071555">
    <property type="term" value="P:cell wall organization"/>
    <property type="evidence" value="ECO:0007669"/>
    <property type="project" value="UniProtKB-KW"/>
</dbReference>
<dbReference type="InterPro" id="IPR023346">
    <property type="entry name" value="Lysozyme-like_dom_sf"/>
</dbReference>
<gene>
    <name evidence="19" type="ORF">FC83_GL002863</name>
</gene>
<comment type="similarity">
    <text evidence="2">In the N-terminal section; belongs to the glycosyltransferase 51 family.</text>
</comment>
<keyword evidence="7" id="KW-0378">Hydrolase</keyword>
<dbReference type="AlphaFoldDB" id="X0PFK5"/>
<keyword evidence="8" id="KW-0133">Cell shape</keyword>
<evidence type="ECO:0000256" key="7">
    <source>
        <dbReference type="ARBA" id="ARBA00022801"/>
    </source>
</evidence>
<comment type="caution">
    <text evidence="19">The sequence shown here is derived from an EMBL/GenBank/DDBJ whole genome shotgun (WGS) entry which is preliminary data.</text>
</comment>
<dbReference type="GO" id="GO:0009252">
    <property type="term" value="P:peptidoglycan biosynthetic process"/>
    <property type="evidence" value="ECO:0007669"/>
    <property type="project" value="UniProtKB-KW"/>
</dbReference>
<keyword evidence="5" id="KW-0328">Glycosyltransferase</keyword>
<dbReference type="Pfam" id="PF00905">
    <property type="entry name" value="Transpeptidase"/>
    <property type="match status" value="1"/>
</dbReference>
<comment type="catalytic activity">
    <reaction evidence="12">
        <text>Preferential cleavage: (Ac)2-L-Lys-D-Ala-|-D-Ala. Also transpeptidation of peptidyl-alanyl moieties that are N-acyl substituents of D-alanine.</text>
        <dbReference type="EC" id="3.4.16.4"/>
    </reaction>
</comment>
<dbReference type="GO" id="GO:0008658">
    <property type="term" value="F:penicillin binding"/>
    <property type="evidence" value="ECO:0007669"/>
    <property type="project" value="InterPro"/>
</dbReference>
<keyword evidence="14" id="KW-0175">Coiled coil</keyword>
<keyword evidence="16" id="KW-0812">Transmembrane</keyword>
<dbReference type="EMBL" id="AZGA01000054">
    <property type="protein sequence ID" value="KRM33296.1"/>
    <property type="molecule type" value="Genomic_DNA"/>
</dbReference>
<dbReference type="PATRIC" id="fig|1423734.3.peg.2913"/>
<dbReference type="SUPFAM" id="SSF53955">
    <property type="entry name" value="Lysozyme-like"/>
    <property type="match status" value="1"/>
</dbReference>
<evidence type="ECO:0000256" key="3">
    <source>
        <dbReference type="ARBA" id="ARBA00022645"/>
    </source>
</evidence>
<dbReference type="InterPro" id="IPR001460">
    <property type="entry name" value="PCN-bd_Tpept"/>
</dbReference>
<feature type="compositionally biased region" description="Low complexity" evidence="15">
    <location>
        <begin position="887"/>
        <end position="903"/>
    </location>
</feature>
<evidence type="ECO:0000256" key="15">
    <source>
        <dbReference type="SAM" id="MobiDB-lite"/>
    </source>
</evidence>
<keyword evidence="9" id="KW-0573">Peptidoglycan synthesis</keyword>
<dbReference type="Proteomes" id="UP000051236">
    <property type="component" value="Unassembled WGS sequence"/>
</dbReference>
<dbReference type="RefSeq" id="WP_235184318.1">
    <property type="nucleotide sequence ID" value="NZ_AZGA01000054.1"/>
</dbReference>
<comment type="similarity">
    <text evidence="1">In the C-terminal section; belongs to the transpeptidase family.</text>
</comment>
<dbReference type="GO" id="GO:0008360">
    <property type="term" value="P:regulation of cell shape"/>
    <property type="evidence" value="ECO:0007669"/>
    <property type="project" value="UniProtKB-KW"/>
</dbReference>
<evidence type="ECO:0000256" key="6">
    <source>
        <dbReference type="ARBA" id="ARBA00022679"/>
    </source>
</evidence>
<keyword evidence="3" id="KW-0121">Carboxypeptidase</keyword>
<dbReference type="InterPro" id="IPR050396">
    <property type="entry name" value="Glycosyltr_51/Transpeptidase"/>
</dbReference>
<dbReference type="InterPro" id="IPR036950">
    <property type="entry name" value="PBP_transglycosylase"/>
</dbReference>
<comment type="catalytic activity">
    <reaction evidence="13">
        <text>[GlcNAc-(1-&gt;4)-Mur2Ac(oyl-L-Ala-gamma-D-Glu-L-Lys-D-Ala-D-Ala)](n)-di-trans,octa-cis-undecaprenyl diphosphate + beta-D-GlcNAc-(1-&gt;4)-Mur2Ac(oyl-L-Ala-gamma-D-Glu-L-Lys-D-Ala-D-Ala)-di-trans,octa-cis-undecaprenyl diphosphate = [GlcNAc-(1-&gt;4)-Mur2Ac(oyl-L-Ala-gamma-D-Glu-L-Lys-D-Ala-D-Ala)](n+1)-di-trans,octa-cis-undecaprenyl diphosphate + di-trans,octa-cis-undecaprenyl diphosphate + H(+)</text>
        <dbReference type="Rhea" id="RHEA:23708"/>
        <dbReference type="Rhea" id="RHEA-COMP:9602"/>
        <dbReference type="Rhea" id="RHEA-COMP:9603"/>
        <dbReference type="ChEBI" id="CHEBI:15378"/>
        <dbReference type="ChEBI" id="CHEBI:58405"/>
        <dbReference type="ChEBI" id="CHEBI:60033"/>
        <dbReference type="ChEBI" id="CHEBI:78435"/>
        <dbReference type="EC" id="2.4.99.28"/>
    </reaction>
</comment>
<sequence length="911" mass="101715">MFKRKKQPPKTPQLPKMRRGWRNFWLVLATLYTVVILVVGWFWHTRGPAFQQAIGDGFALSRTVTKQTFYPKQPTTVLDRNNQVMKTLTRTQSTYIPFAKINPLLTRGLVAVEDKRFYEHHGVDLYGMLRGALSYVSTRQVQGGSTLTQQLVKNIVLKDQTQSPTRKLKEMVVAQQLEKKFSKHQLLEFYLNDVYLGHGCYGIGSAAQYYFSKNQDQLSLPELALLIGMPNNQVLYDPLVHPDAAKQRRDTVLMVLHQQKLITKAQYQQALATPLGLKIHNFTYNNDISGNYALNSAINNATEEVMRAHGFVLRYSFKNDQDQAAYAQAYTQAYNTYQGQILNGGYTIHTTIDQALQDQVQAQVTKAFAGYTAKDANGKLQPQVSTTVVDNKTGDILAVVGGRSTEGDYLNRTWASNRQPGSAAKPITAYAPAFQRGYTPQSQMLDGPVSGANVHNWYNGYRGNVTLRNALADSINTVAFKLAASDPNHDYFKNLEKMEFTGLTPKDDNPIIAIGGFTKGVTTVEMASAYSSFSRGGDFIHPTNVSEIYDANQHQVVYQNAHSKVPVYSANASYMMLNTMQSVVKDGTGKDAALDNYSYTAGKTGTTDNSKDAYFVGMTPDFTVATWVGHDVSEYLSDAEVQLPMTVFKNVGTYLVQQLKEPNQDFTQPKTIVKAGDRLTATQESKKLTPLDLIKRDNSNFIQQQVAKNKQRLADLDYRLVYHLTKGEEAKREAAVRGAITAFDASKMTGVGQYTQFMDQLQEIRYKNQKVRRMRVKQEFDREILQLQKQLTMQKATLDLTQENQRQAALNRQKAQIQAQRDAQKAQILAGLKTQYNSQLQKTKAAYANNSSDKAQQREKLLDIMNQIRSYGGSAPDVTITENGAEASSSSANASSSSASSSSTDTATNDQ</sequence>
<evidence type="ECO:0000256" key="11">
    <source>
        <dbReference type="ARBA" id="ARBA00023316"/>
    </source>
</evidence>